<protein>
    <recommendedName>
        <fullName evidence="3">HipA-like C-terminal domain-containing protein</fullName>
    </recommendedName>
</protein>
<evidence type="ECO:0000313" key="1">
    <source>
        <dbReference type="EMBL" id="MCB6828722.1"/>
    </source>
</evidence>
<comment type="caution">
    <text evidence="1">The sequence shown here is derived from an EMBL/GenBank/DDBJ whole genome shotgun (WGS) entry which is preliminary data.</text>
</comment>
<dbReference type="AlphaFoldDB" id="A0AAW4U4U2"/>
<dbReference type="EMBL" id="JAJCGD010000023">
    <property type="protein sequence ID" value="MCB6828722.1"/>
    <property type="molecule type" value="Genomic_DNA"/>
</dbReference>
<dbReference type="RefSeq" id="WP_227153062.1">
    <property type="nucleotide sequence ID" value="NZ_JAJCGD010000023.1"/>
</dbReference>
<sequence length="389" mass="44914">MIYTLMNKHIPLADINFSSLGHIDEICKVYTPEAFPVGIITKDNSPTSKITRDYLYNWWKNRIIPASRDGLNTLLHIYRIENTSSLAIKSLGLSLSDQYWIKPKGSDISWNDVNFFTNDFSSDLGTLFFSKNQSSRQNINPFSPDASSNGWLKKKWVIINDKRYLAKAGSGTLHQEPYNEVAISKILDLLKIKHTQYKIIMENNRPLCLCENFINPNTEFVPANLIYNVLPQKNNESNLTHFFKCAEYLQIPGTKDYINNFLTIDYLTENTDRHYGNFGFIRNINTLKFISPAPIFDNGTSLWNNCLDSEIGEWQSCMPFKKNHREQIKLVTSFNISEQSLKKCERIIKNELSKSPLLSPHRIDKISKYVGNRARLLENIISKVNTHSR</sequence>
<name>A0AAW4U4U2_9FIRM</name>
<reference evidence="1" key="1">
    <citation type="submission" date="2021-10" db="EMBL/GenBank/DDBJ databases">
        <title>Collection of gut derived symbiotic bacterial strains cultured from healthy donors.</title>
        <authorList>
            <person name="Lin H."/>
            <person name="Littmann E."/>
            <person name="Claire K."/>
            <person name="Pamer E."/>
        </authorList>
    </citation>
    <scope>NUCLEOTIDE SEQUENCE</scope>
    <source>
        <strain evidence="1">MSK.7.16</strain>
    </source>
</reference>
<evidence type="ECO:0008006" key="3">
    <source>
        <dbReference type="Google" id="ProtNLM"/>
    </source>
</evidence>
<dbReference type="Gene3D" id="1.10.1070.20">
    <property type="match status" value="1"/>
</dbReference>
<evidence type="ECO:0000313" key="2">
    <source>
        <dbReference type="Proteomes" id="UP001198190"/>
    </source>
</evidence>
<dbReference type="Proteomes" id="UP001198190">
    <property type="component" value="Unassembled WGS sequence"/>
</dbReference>
<gene>
    <name evidence="1" type="ORF">LIY65_08435</name>
</gene>
<organism evidence="1 2">
    <name type="scientific">Megamonas funiformis</name>
    <dbReference type="NCBI Taxonomy" id="437897"/>
    <lineage>
        <taxon>Bacteria</taxon>
        <taxon>Bacillati</taxon>
        <taxon>Bacillota</taxon>
        <taxon>Negativicutes</taxon>
        <taxon>Selenomonadales</taxon>
        <taxon>Selenomonadaceae</taxon>
        <taxon>Megamonas</taxon>
    </lineage>
</organism>
<proteinExistence type="predicted"/>
<accession>A0AAW4U4U2</accession>